<dbReference type="EMBL" id="JAAVJB010000145">
    <property type="protein sequence ID" value="NJP67843.1"/>
    <property type="molecule type" value="Genomic_DNA"/>
</dbReference>
<feature type="compositionally biased region" description="Basic residues" evidence="1">
    <location>
        <begin position="60"/>
        <end position="70"/>
    </location>
</feature>
<dbReference type="RefSeq" id="WP_167934357.1">
    <property type="nucleotide sequence ID" value="NZ_JAAVJB010000145.1"/>
</dbReference>
<accession>A0ABX1AQZ1</accession>
<keyword evidence="3" id="KW-1185">Reference proteome</keyword>
<sequence length="229" mass="24548">MRTAEQDFDAFLANAAIPHATSRGELEESRRRIEERLAATLRREAPGARARPAAAPRSNRPGHRPLPAHRRAGDDLRQLCTLVVRDAKAAASIAGLVNSVRIEPDGALVFACLLHLADRTDGAQFWWQFSAGAGRGTSAVCLHLLHLQRGEHRDAGYWAAQVAALGQETPWFLHDMLRAHAALGDTAGASASATPPALAAAIRRLDVATDQDFGPVPRPDPGLADRFAG</sequence>
<name>A0ABX1AQZ1_9ACTN</name>
<reference evidence="2 3" key="1">
    <citation type="submission" date="2020-03" db="EMBL/GenBank/DDBJ databases">
        <title>Draft genome of Streptomyces sp. ventii, isolated from the Axial Seamount in the Pacific Ocean, and resequencing of the two type strains Streptomyces lonarensis strain NCL 716 and Streptomyces bohaiensis strain 11A07.</title>
        <authorList>
            <person name="Loughran R.M."/>
            <person name="Pfannmuller K.M."/>
            <person name="Wasson B.J."/>
            <person name="Deadmond M.C."/>
            <person name="Paddock B.E."/>
            <person name="Koyack M.J."/>
            <person name="Gallegos D.A."/>
            <person name="Mitchell E.A."/>
            <person name="Ushijima B."/>
            <person name="Saw J.H."/>
            <person name="Mcphail K.L."/>
            <person name="Videau P."/>
        </authorList>
    </citation>
    <scope>NUCLEOTIDE SEQUENCE [LARGE SCALE GENOMIC DNA]</scope>
    <source>
        <strain evidence="3">5675061</strain>
    </source>
</reference>
<feature type="region of interest" description="Disordered" evidence="1">
    <location>
        <begin position="40"/>
        <end position="70"/>
    </location>
</feature>
<evidence type="ECO:0000313" key="2">
    <source>
        <dbReference type="EMBL" id="NJP67843.1"/>
    </source>
</evidence>
<evidence type="ECO:0000256" key="1">
    <source>
        <dbReference type="SAM" id="MobiDB-lite"/>
    </source>
</evidence>
<dbReference type="Proteomes" id="UP000746503">
    <property type="component" value="Unassembled WGS sequence"/>
</dbReference>
<gene>
    <name evidence="2" type="ORF">HCJ92_16435</name>
</gene>
<feature type="compositionally biased region" description="Low complexity" evidence="1">
    <location>
        <begin position="47"/>
        <end position="59"/>
    </location>
</feature>
<feature type="region of interest" description="Disordered" evidence="1">
    <location>
        <begin position="210"/>
        <end position="229"/>
    </location>
</feature>
<comment type="caution">
    <text evidence="2">The sequence shown here is derived from an EMBL/GenBank/DDBJ whole genome shotgun (WGS) entry which is preliminary data.</text>
</comment>
<organism evidence="2 3">
    <name type="scientific">Streptomyces spiramenti</name>
    <dbReference type="NCBI Taxonomy" id="2720606"/>
    <lineage>
        <taxon>Bacteria</taxon>
        <taxon>Bacillati</taxon>
        <taxon>Actinomycetota</taxon>
        <taxon>Actinomycetes</taxon>
        <taxon>Kitasatosporales</taxon>
        <taxon>Streptomycetaceae</taxon>
        <taxon>Streptomyces</taxon>
    </lineage>
</organism>
<proteinExistence type="predicted"/>
<protein>
    <submittedName>
        <fullName evidence="2">Uncharacterized protein</fullName>
    </submittedName>
</protein>
<evidence type="ECO:0000313" key="3">
    <source>
        <dbReference type="Proteomes" id="UP000746503"/>
    </source>
</evidence>